<dbReference type="EC" id="1.2.1.12" evidence="2"/>
<accession>A0A2X1L2Y1</accession>
<dbReference type="Gene3D" id="3.40.50.720">
    <property type="entry name" value="NAD(P)-binding Rossmann-like Domain"/>
    <property type="match status" value="1"/>
</dbReference>
<gene>
    <name evidence="2" type="primary">gapC_3</name>
    <name evidence="2" type="ORF">NCTC11126_06733</name>
</gene>
<reference evidence="2 3" key="1">
    <citation type="submission" date="2018-06" db="EMBL/GenBank/DDBJ databases">
        <authorList>
            <consortium name="Pathogen Informatics"/>
            <person name="Doyle S."/>
        </authorList>
    </citation>
    <scope>NUCLEOTIDE SEQUENCE [LARGE SCALE GENOMIC DNA]</scope>
    <source>
        <strain evidence="2 3">NCTC11126</strain>
    </source>
</reference>
<proteinExistence type="predicted"/>
<dbReference type="SUPFAM" id="SSF51735">
    <property type="entry name" value="NAD(P)-binding Rossmann-fold domains"/>
    <property type="match status" value="1"/>
</dbReference>
<protein>
    <submittedName>
        <fullName evidence="2">Glyceraldehyde-3-phosphate dehydrogenase</fullName>
        <ecNumber evidence="2">1.2.1.12</ecNumber>
    </submittedName>
</protein>
<dbReference type="Proteomes" id="UP000250561">
    <property type="component" value="Unassembled WGS sequence"/>
</dbReference>
<dbReference type="InterPro" id="IPR036291">
    <property type="entry name" value="NAD(P)-bd_dom_sf"/>
</dbReference>
<evidence type="ECO:0000259" key="1">
    <source>
        <dbReference type="Pfam" id="PF00044"/>
    </source>
</evidence>
<dbReference type="Pfam" id="PF00044">
    <property type="entry name" value="Gp_dh_N"/>
    <property type="match status" value="1"/>
</dbReference>
<dbReference type="GO" id="GO:0004365">
    <property type="term" value="F:glyceraldehyde-3-phosphate dehydrogenase (NAD+) (phosphorylating) activity"/>
    <property type="evidence" value="ECO:0007669"/>
    <property type="project" value="UniProtKB-EC"/>
</dbReference>
<name>A0A2X1L2Y1_ECOLX</name>
<sequence length="47" mass="5149">MSKVGINGFGRIGRLVLRRLLEVKSNIDVVAINDLTSPKNSRLPAET</sequence>
<keyword evidence="2" id="KW-0560">Oxidoreductase</keyword>
<dbReference type="GO" id="GO:0051287">
    <property type="term" value="F:NAD binding"/>
    <property type="evidence" value="ECO:0007669"/>
    <property type="project" value="InterPro"/>
</dbReference>
<evidence type="ECO:0000313" key="3">
    <source>
        <dbReference type="Proteomes" id="UP000250561"/>
    </source>
</evidence>
<dbReference type="AlphaFoldDB" id="A0A2X1L2Y1"/>
<organism evidence="2 3">
    <name type="scientific">Escherichia coli</name>
    <dbReference type="NCBI Taxonomy" id="562"/>
    <lineage>
        <taxon>Bacteria</taxon>
        <taxon>Pseudomonadati</taxon>
        <taxon>Pseudomonadota</taxon>
        <taxon>Gammaproteobacteria</taxon>
        <taxon>Enterobacterales</taxon>
        <taxon>Enterobacteriaceae</taxon>
        <taxon>Escherichia</taxon>
    </lineage>
</organism>
<dbReference type="InterPro" id="IPR020828">
    <property type="entry name" value="GlycerAld_3-P_DH_NAD(P)-bd"/>
</dbReference>
<dbReference type="EMBL" id="UARS01000023">
    <property type="protein sequence ID" value="SPW59352.1"/>
    <property type="molecule type" value="Genomic_DNA"/>
</dbReference>
<feature type="domain" description="Glyceraldehyde 3-phosphate dehydrogenase NAD(P) binding" evidence="1">
    <location>
        <begin position="3"/>
        <end position="40"/>
    </location>
</feature>
<evidence type="ECO:0000313" key="2">
    <source>
        <dbReference type="EMBL" id="SPW59352.1"/>
    </source>
</evidence>